<sequence>MVFYRWLGNNNFKKLPEDLLAEQNQLRYLDHTGVVLPAGTKLRPVRRKVKIRDQREHRKQDLYKALAEEDWSEVYQSQGVDQAVSRMERIILSHLEKWMPMRTVTMSSRDPMWMTPLVKSLLRQKSRISIGSADRVKALNKRISEIICENRGNFSAAIGTCDWWKRVDDISQRRRPGAVLSLDHDSLRELNNYFAESCSDDVYTAPIPLEIGEEVEIPTVSERAVWNTLQRIKKTATGPDAIPYTVWKDHAELVTPVVTWVWNLSLKTHTWPRSWKRANINPLPKVEVPKEKSDYRGINVTPVIARAFEKVVFNAHARDVVEENLTASQFAYREGGSCTDALIAIQHAVNQYLDDPQCTAVRLYAMDFSKAFDSVKHDLLSVKLKQIGLSPYITNWYLSFLEGRKQRLLYDGFVGQWKDVNKGTTQGSVSGPHLFTIFLNDLEISLNGKDILFKDLSNNKIQRLPEDVFGNLIRMKRLFLSSNKLQRLPKFKNLSAIETLYLENNSLVTLSPDQFQGLSKLKDLAVYENNIQYLPPGVFKGLTNMQSMSFYFNKIRTVSNEQFKDIAPSIGFLLLTGWVSTKLRQICSLIMLLPLQPNARTTRRFLLEHEKFDNNSCASNRRLAKQGTERERKMKAKQRAADLRSEASLAKRVFFIVLTDCVCWLPIVVIGVRSLLEKSFRVRGDLAVWIAVFVLPVNSAINPILYTLSTPQVRGVINAKLRPLWDYLIAKIGRNQKVEAQDQGMEMRVIEEGSFELIAQLRQMQLDASKVNDTTDLNTQLKKIASDKGFRIVDNEGSGNCMFYALSDQLETAMRIKIKHDELRQILVQYLRKNPKLPNGTNLFHFVHGHQSWADYLMYMEQDGAWGDHVILCAAANCYKTCIRVVSSLNASHDVILRPQCPVYNGRTLVLGHILEVHYVSLYSTQVQNQEEVGSVDDSEDELQEEQIEREQRAGSGEDNEEPNELQQVEPEKDEEPKQAQDELTELQQVEPERDKEPKQGQDEHTEQQQVERQHEEQKQGQNETSEQEQVESKRDEAPNDDPEEPITKLEVGPGHSKGHEEVSEQQPEDHELNKDHENPEREQDETAEERPEGDGQESKQQRTQEEEEKEQKFDHGLERGAKKEKSKRIQKESEQQQEGNEPDEQEQELKHEETENQQVDSDQGGREKDHKGPKQVEIEQEKPRGVYEEANQVQLQDKKQQSKRNNEDSQHRGEESMEDESPRHQQIMDEEQDEEDDMVLDTRL</sequence>
<evidence type="ECO:0000313" key="12">
    <source>
        <dbReference type="Proteomes" id="UP000225706"/>
    </source>
</evidence>
<dbReference type="Gene3D" id="1.20.1070.10">
    <property type="entry name" value="Rhodopsin 7-helix transmembrane proteins"/>
    <property type="match status" value="1"/>
</dbReference>
<evidence type="ECO:0000256" key="2">
    <source>
        <dbReference type="ARBA" id="ARBA00022614"/>
    </source>
</evidence>
<feature type="transmembrane region" description="Helical" evidence="8">
    <location>
        <begin position="653"/>
        <end position="676"/>
    </location>
</feature>
<keyword evidence="6 8" id="KW-0472">Membrane</keyword>
<evidence type="ECO:0000256" key="1">
    <source>
        <dbReference type="ARBA" id="ARBA00004370"/>
    </source>
</evidence>
<feature type="compositionally biased region" description="Basic and acidic residues" evidence="7">
    <location>
        <begin position="1058"/>
        <end position="1082"/>
    </location>
</feature>
<name>A0A2B4R642_STYPI</name>
<dbReference type="EMBL" id="LSMT01000890">
    <property type="protein sequence ID" value="PFX13814.1"/>
    <property type="molecule type" value="Genomic_DNA"/>
</dbReference>
<dbReference type="SMART" id="SM00369">
    <property type="entry name" value="LRR_TYP"/>
    <property type="match status" value="5"/>
</dbReference>
<dbReference type="Pfam" id="PF13855">
    <property type="entry name" value="LRR_8"/>
    <property type="match status" value="1"/>
</dbReference>
<evidence type="ECO:0000259" key="10">
    <source>
        <dbReference type="PROSITE" id="PS50802"/>
    </source>
</evidence>
<dbReference type="InterPro" id="IPR043502">
    <property type="entry name" value="DNA/RNA_pol_sf"/>
</dbReference>
<evidence type="ECO:0000256" key="4">
    <source>
        <dbReference type="ARBA" id="ARBA00022737"/>
    </source>
</evidence>
<feature type="domain" description="G-protein coupled receptors family 1 profile" evidence="9">
    <location>
        <begin position="632"/>
        <end position="706"/>
    </location>
</feature>
<evidence type="ECO:0000256" key="6">
    <source>
        <dbReference type="ARBA" id="ARBA00023136"/>
    </source>
</evidence>
<dbReference type="PROSITE" id="PS50802">
    <property type="entry name" value="OTU"/>
    <property type="match status" value="1"/>
</dbReference>
<feature type="transmembrane region" description="Helical" evidence="8">
    <location>
        <begin position="688"/>
        <end position="708"/>
    </location>
</feature>
<dbReference type="SUPFAM" id="SSF52058">
    <property type="entry name" value="L domain-like"/>
    <property type="match status" value="1"/>
</dbReference>
<dbReference type="InterPro" id="IPR000477">
    <property type="entry name" value="RT_dom"/>
</dbReference>
<keyword evidence="4" id="KW-0677">Repeat</keyword>
<dbReference type="Proteomes" id="UP000225706">
    <property type="component" value="Unassembled WGS sequence"/>
</dbReference>
<keyword evidence="2" id="KW-0433">Leucine-rich repeat</keyword>
<dbReference type="Pfam" id="PF00001">
    <property type="entry name" value="7tm_1"/>
    <property type="match status" value="1"/>
</dbReference>
<feature type="compositionally biased region" description="Basic and acidic residues" evidence="7">
    <location>
        <begin position="1089"/>
        <end position="1135"/>
    </location>
</feature>
<keyword evidence="3 8" id="KW-0812">Transmembrane</keyword>
<evidence type="ECO:0000313" key="11">
    <source>
        <dbReference type="EMBL" id="PFX13814.1"/>
    </source>
</evidence>
<dbReference type="SUPFAM" id="SSF56672">
    <property type="entry name" value="DNA/RNA polymerases"/>
    <property type="match status" value="1"/>
</dbReference>
<feature type="domain" description="OTU" evidence="10">
    <location>
        <begin position="790"/>
        <end position="925"/>
    </location>
</feature>
<dbReference type="InterPro" id="IPR017452">
    <property type="entry name" value="GPCR_Rhodpsn_7TM"/>
</dbReference>
<feature type="compositionally biased region" description="Basic and acidic residues" evidence="7">
    <location>
        <begin position="1164"/>
        <end position="1188"/>
    </location>
</feature>
<dbReference type="InterPro" id="IPR003323">
    <property type="entry name" value="OTU_dom"/>
</dbReference>
<keyword evidence="12" id="KW-1185">Reference proteome</keyword>
<reference evidence="12" key="1">
    <citation type="journal article" date="2017" name="bioRxiv">
        <title>Comparative analysis of the genomes of Stylophora pistillata and Acropora digitifera provides evidence for extensive differences between species of corals.</title>
        <authorList>
            <person name="Voolstra C.R."/>
            <person name="Li Y."/>
            <person name="Liew Y.J."/>
            <person name="Baumgarten S."/>
            <person name="Zoccola D."/>
            <person name="Flot J.-F."/>
            <person name="Tambutte S."/>
            <person name="Allemand D."/>
            <person name="Aranda M."/>
        </authorList>
    </citation>
    <scope>NUCLEOTIDE SEQUENCE [LARGE SCALE GENOMIC DNA]</scope>
</reference>
<evidence type="ECO:0000256" key="3">
    <source>
        <dbReference type="ARBA" id="ARBA00022692"/>
    </source>
</evidence>
<dbReference type="Gene3D" id="3.80.10.10">
    <property type="entry name" value="Ribonuclease Inhibitor"/>
    <property type="match status" value="1"/>
</dbReference>
<comment type="caution">
    <text evidence="11">The sequence shown here is derived from an EMBL/GenBank/DDBJ whole genome shotgun (WGS) entry which is preliminary data.</text>
</comment>
<evidence type="ECO:0000256" key="5">
    <source>
        <dbReference type="ARBA" id="ARBA00022989"/>
    </source>
</evidence>
<dbReference type="InterPro" id="IPR001611">
    <property type="entry name" value="Leu-rich_rpt"/>
</dbReference>
<dbReference type="OrthoDB" id="5985491at2759"/>
<dbReference type="GO" id="GO:0016020">
    <property type="term" value="C:membrane"/>
    <property type="evidence" value="ECO:0007669"/>
    <property type="project" value="UniProtKB-SubCell"/>
</dbReference>
<dbReference type="PANTHER" id="PTHR47510:SF3">
    <property type="entry name" value="ENDO_EXONUCLEASE_PHOSPHATASE DOMAIN-CONTAINING PROTEIN"/>
    <property type="match status" value="1"/>
</dbReference>
<dbReference type="Pfam" id="PF02338">
    <property type="entry name" value="OTU"/>
    <property type="match status" value="1"/>
</dbReference>
<evidence type="ECO:0000256" key="7">
    <source>
        <dbReference type="SAM" id="MobiDB-lite"/>
    </source>
</evidence>
<evidence type="ECO:0000256" key="8">
    <source>
        <dbReference type="SAM" id="Phobius"/>
    </source>
</evidence>
<dbReference type="InterPro" id="IPR038765">
    <property type="entry name" value="Papain-like_cys_pep_sf"/>
</dbReference>
<dbReference type="PROSITE" id="PS50262">
    <property type="entry name" value="G_PROTEIN_RECEP_F1_2"/>
    <property type="match status" value="1"/>
</dbReference>
<dbReference type="InterPro" id="IPR000276">
    <property type="entry name" value="GPCR_Rhodpsn"/>
</dbReference>
<dbReference type="InterPro" id="IPR032675">
    <property type="entry name" value="LRR_dom_sf"/>
</dbReference>
<gene>
    <name evidence="11" type="ORF">AWC38_SpisGene22072</name>
</gene>
<dbReference type="Pfam" id="PF00078">
    <property type="entry name" value="RVT_1"/>
    <property type="match status" value="1"/>
</dbReference>
<feature type="compositionally biased region" description="Basic and acidic residues" evidence="7">
    <location>
        <begin position="991"/>
        <end position="1019"/>
    </location>
</feature>
<organism evidence="11 12">
    <name type="scientific">Stylophora pistillata</name>
    <name type="common">Smooth cauliflower coral</name>
    <dbReference type="NCBI Taxonomy" id="50429"/>
    <lineage>
        <taxon>Eukaryota</taxon>
        <taxon>Metazoa</taxon>
        <taxon>Cnidaria</taxon>
        <taxon>Anthozoa</taxon>
        <taxon>Hexacorallia</taxon>
        <taxon>Scleractinia</taxon>
        <taxon>Astrocoeniina</taxon>
        <taxon>Pocilloporidae</taxon>
        <taxon>Stylophora</taxon>
    </lineage>
</organism>
<dbReference type="SUPFAM" id="SSF81321">
    <property type="entry name" value="Family A G protein-coupled receptor-like"/>
    <property type="match status" value="1"/>
</dbReference>
<dbReference type="AlphaFoldDB" id="A0A2B4R642"/>
<accession>A0A2B4R642</accession>
<feature type="compositionally biased region" description="Basic and acidic residues" evidence="7">
    <location>
        <begin position="1197"/>
        <end position="1228"/>
    </location>
</feature>
<dbReference type="CDD" id="cd22758">
    <property type="entry name" value="OTU_232R-like"/>
    <property type="match status" value="1"/>
</dbReference>
<feature type="compositionally biased region" description="Acidic residues" evidence="7">
    <location>
        <begin position="1229"/>
        <end position="1245"/>
    </location>
</feature>
<dbReference type="SUPFAM" id="SSF54001">
    <property type="entry name" value="Cysteine proteinases"/>
    <property type="match status" value="1"/>
</dbReference>
<dbReference type="GO" id="GO:0004930">
    <property type="term" value="F:G protein-coupled receptor activity"/>
    <property type="evidence" value="ECO:0007669"/>
    <property type="project" value="InterPro"/>
</dbReference>
<dbReference type="PANTHER" id="PTHR47510">
    <property type="entry name" value="REVERSE TRANSCRIPTASE DOMAIN-CONTAINING PROTEIN"/>
    <property type="match status" value="1"/>
</dbReference>
<feature type="compositionally biased region" description="Acidic residues" evidence="7">
    <location>
        <begin position="934"/>
        <end position="946"/>
    </location>
</feature>
<evidence type="ECO:0000259" key="9">
    <source>
        <dbReference type="PROSITE" id="PS50262"/>
    </source>
</evidence>
<dbReference type="STRING" id="50429.A0A2B4R642"/>
<dbReference type="InterPro" id="IPR003591">
    <property type="entry name" value="Leu-rich_rpt_typical-subtyp"/>
</dbReference>
<dbReference type="Gene3D" id="3.90.70.80">
    <property type="match status" value="1"/>
</dbReference>
<proteinExistence type="predicted"/>
<protein>
    <submittedName>
        <fullName evidence="11">OTU domain-containing protein</fullName>
    </submittedName>
</protein>
<keyword evidence="5 8" id="KW-1133">Transmembrane helix</keyword>
<comment type="subcellular location">
    <subcellularLocation>
        <location evidence="1">Membrane</location>
    </subcellularLocation>
</comment>
<feature type="region of interest" description="Disordered" evidence="7">
    <location>
        <begin position="929"/>
        <end position="1245"/>
    </location>
</feature>